<dbReference type="AlphaFoldDB" id="A0A2D0MXU7"/>
<organism evidence="2 3">
    <name type="scientific">Flavilitoribacter nigricans (strain ATCC 23147 / DSM 23189 / NBRC 102662 / NCIMB 1420 / SS-2)</name>
    <name type="common">Lewinella nigricans</name>
    <dbReference type="NCBI Taxonomy" id="1122177"/>
    <lineage>
        <taxon>Bacteria</taxon>
        <taxon>Pseudomonadati</taxon>
        <taxon>Bacteroidota</taxon>
        <taxon>Saprospiria</taxon>
        <taxon>Saprospirales</taxon>
        <taxon>Lewinellaceae</taxon>
        <taxon>Flavilitoribacter</taxon>
    </lineage>
</organism>
<feature type="domain" description="Calcineurin-like phosphoesterase" evidence="1">
    <location>
        <begin position="1"/>
        <end position="174"/>
    </location>
</feature>
<dbReference type="OrthoDB" id="332939at2"/>
<proteinExistence type="predicted"/>
<accession>A0A2D0MXU7</accession>
<dbReference type="Gene3D" id="3.60.21.10">
    <property type="match status" value="1"/>
</dbReference>
<dbReference type="Pfam" id="PF00149">
    <property type="entry name" value="Metallophos"/>
    <property type="match status" value="1"/>
</dbReference>
<dbReference type="InterPro" id="IPR004843">
    <property type="entry name" value="Calcineurin-like_PHP"/>
</dbReference>
<dbReference type="RefSeq" id="WP_099155500.1">
    <property type="nucleotide sequence ID" value="NZ_PDUD01000063.1"/>
</dbReference>
<dbReference type="EMBL" id="PDUD01000063">
    <property type="protein sequence ID" value="PHN01102.1"/>
    <property type="molecule type" value="Genomic_DNA"/>
</dbReference>
<dbReference type="Proteomes" id="UP000223913">
    <property type="component" value="Unassembled WGS sequence"/>
</dbReference>
<evidence type="ECO:0000259" key="1">
    <source>
        <dbReference type="Pfam" id="PF00149"/>
    </source>
</evidence>
<evidence type="ECO:0000313" key="3">
    <source>
        <dbReference type="Proteomes" id="UP000223913"/>
    </source>
</evidence>
<keyword evidence="3" id="KW-1185">Reference proteome</keyword>
<evidence type="ECO:0000313" key="2">
    <source>
        <dbReference type="EMBL" id="PHN01102.1"/>
    </source>
</evidence>
<comment type="caution">
    <text evidence="2">The sequence shown here is derived from an EMBL/GenBank/DDBJ whole genome shotgun (WGS) entry which is preliminary data.</text>
</comment>
<protein>
    <submittedName>
        <fullName evidence="2">Metallophosphoesterase</fullName>
    </submittedName>
</protein>
<dbReference type="InterPro" id="IPR051693">
    <property type="entry name" value="UPF0046_metallophosphoest"/>
</dbReference>
<reference evidence="2 3" key="1">
    <citation type="submission" date="2017-10" db="EMBL/GenBank/DDBJ databases">
        <title>The draft genome sequence of Lewinella nigricans NBRC 102662.</title>
        <authorList>
            <person name="Wang K."/>
        </authorList>
    </citation>
    <scope>NUCLEOTIDE SEQUENCE [LARGE SCALE GENOMIC DNA]</scope>
    <source>
        <strain evidence="2 3">NBRC 102662</strain>
    </source>
</reference>
<dbReference type="InterPro" id="IPR029052">
    <property type="entry name" value="Metallo-depent_PP-like"/>
</dbReference>
<sequence length="207" mass="23191">MKFVAISDTHGLHRNLSLPEGDVIMHGGDFCDLGKEAQVHDFLDWYDSLDFAHKIFIAGNHDLMAADEPRKFRSLIPEGITYLEDSGITIGGIQIWGSPYQPDLIGWAFGRPRGAAMQQHWDLIPESTDLLLTHTPPQGILDQSSSGLTLGCEELKQRLAFIRPRVHVFGHIHAAYGQDRRDGIHFINASNINSRHGLVNEAVTFEW</sequence>
<dbReference type="SUPFAM" id="SSF56300">
    <property type="entry name" value="Metallo-dependent phosphatases"/>
    <property type="match status" value="1"/>
</dbReference>
<dbReference type="PANTHER" id="PTHR12905:SF0">
    <property type="entry name" value="CALCINEURIN-LIKE PHOSPHOESTERASE DOMAIN-CONTAINING PROTEIN"/>
    <property type="match status" value="1"/>
</dbReference>
<name>A0A2D0MXU7_FLAN2</name>
<dbReference type="PANTHER" id="PTHR12905">
    <property type="entry name" value="METALLOPHOSPHOESTERASE"/>
    <property type="match status" value="1"/>
</dbReference>
<gene>
    <name evidence="2" type="ORF">CRP01_38845</name>
</gene>
<dbReference type="CDD" id="cd07379">
    <property type="entry name" value="MPP_239FB"/>
    <property type="match status" value="1"/>
</dbReference>
<dbReference type="GO" id="GO:0016787">
    <property type="term" value="F:hydrolase activity"/>
    <property type="evidence" value="ECO:0007669"/>
    <property type="project" value="InterPro"/>
</dbReference>